<keyword evidence="9" id="KW-1185">Reference proteome</keyword>
<keyword evidence="3" id="KW-0349">Heme</keyword>
<keyword evidence="7" id="KW-0503">Monooxygenase</keyword>
<proteinExistence type="inferred from homology"/>
<evidence type="ECO:0000256" key="3">
    <source>
        <dbReference type="ARBA" id="ARBA00022617"/>
    </source>
</evidence>
<keyword evidence="6" id="KW-0408">Iron</keyword>
<dbReference type="GO" id="GO:0016705">
    <property type="term" value="F:oxidoreductase activity, acting on paired donors, with incorporation or reduction of molecular oxygen"/>
    <property type="evidence" value="ECO:0007669"/>
    <property type="project" value="InterPro"/>
</dbReference>
<dbReference type="GO" id="GO:0020037">
    <property type="term" value="F:heme binding"/>
    <property type="evidence" value="ECO:0007669"/>
    <property type="project" value="InterPro"/>
</dbReference>
<evidence type="ECO:0000256" key="5">
    <source>
        <dbReference type="ARBA" id="ARBA00023002"/>
    </source>
</evidence>
<dbReference type="EMBL" id="JAULSR010000010">
    <property type="protein sequence ID" value="KAK0610609.1"/>
    <property type="molecule type" value="Genomic_DNA"/>
</dbReference>
<sequence>MLYIASTPHVYARLKAEIADAIKTGRISSPITNQEAQKLPYLQAVLYEGLRIMPSTTTGFSKRVPEGGDTICGAFVPAGTEVYPNLRALLLDTDVYGEDVHVFRPERWLECSAEQRALMTRPVDLLFGHGRWQCPGRTLAWMEYNKVFVEMLRNFDVQIARPERPWVLKAYSALVISDFGILLREGRLG</sequence>
<dbReference type="SUPFAM" id="SSF48264">
    <property type="entry name" value="Cytochrome P450"/>
    <property type="match status" value="1"/>
</dbReference>
<dbReference type="GO" id="GO:0005506">
    <property type="term" value="F:iron ion binding"/>
    <property type="evidence" value="ECO:0007669"/>
    <property type="project" value="InterPro"/>
</dbReference>
<protein>
    <submittedName>
        <fullName evidence="8">Cytochrome P450</fullName>
    </submittedName>
</protein>
<dbReference type="AlphaFoldDB" id="A0AA39TKI6"/>
<dbReference type="GO" id="GO:0004497">
    <property type="term" value="F:monooxygenase activity"/>
    <property type="evidence" value="ECO:0007669"/>
    <property type="project" value="UniProtKB-KW"/>
</dbReference>
<reference evidence="8" key="1">
    <citation type="submission" date="2023-06" db="EMBL/GenBank/DDBJ databases">
        <title>Genome-scale phylogeny and comparative genomics of the fungal order Sordariales.</title>
        <authorList>
            <consortium name="Lawrence Berkeley National Laboratory"/>
            <person name="Hensen N."/>
            <person name="Bonometti L."/>
            <person name="Westerberg I."/>
            <person name="Brannstrom I.O."/>
            <person name="Guillou S."/>
            <person name="Cros-Aarteil S."/>
            <person name="Calhoun S."/>
            <person name="Haridas S."/>
            <person name="Kuo A."/>
            <person name="Mondo S."/>
            <person name="Pangilinan J."/>
            <person name="Riley R."/>
            <person name="LaButti K."/>
            <person name="Andreopoulos B."/>
            <person name="Lipzen A."/>
            <person name="Chen C."/>
            <person name="Yanf M."/>
            <person name="Daum C."/>
            <person name="Ng V."/>
            <person name="Clum A."/>
            <person name="Steindorff A."/>
            <person name="Ohm R."/>
            <person name="Martin F."/>
            <person name="Silar P."/>
            <person name="Natvig D."/>
            <person name="Lalanne C."/>
            <person name="Gautier V."/>
            <person name="Ament-velasquez S.L."/>
            <person name="Kruys A."/>
            <person name="Hutchinson M.I."/>
            <person name="Powell A.J."/>
            <person name="Barry K."/>
            <person name="Miller A.N."/>
            <person name="Grigoriev I.V."/>
            <person name="Debuchy R."/>
            <person name="Gladieux P."/>
            <person name="Thoren M.H."/>
            <person name="Johannesson H."/>
        </authorList>
    </citation>
    <scope>NUCLEOTIDE SEQUENCE</scope>
    <source>
        <strain evidence="8">SMH3391-2</strain>
    </source>
</reference>
<dbReference type="InterPro" id="IPR036396">
    <property type="entry name" value="Cyt_P450_sf"/>
</dbReference>
<name>A0AA39TKI6_9PEZI</name>
<dbReference type="Gene3D" id="1.10.630.10">
    <property type="entry name" value="Cytochrome P450"/>
    <property type="match status" value="1"/>
</dbReference>
<evidence type="ECO:0000256" key="7">
    <source>
        <dbReference type="ARBA" id="ARBA00023033"/>
    </source>
</evidence>
<dbReference type="InterPro" id="IPR001128">
    <property type="entry name" value="Cyt_P450"/>
</dbReference>
<evidence type="ECO:0000256" key="2">
    <source>
        <dbReference type="ARBA" id="ARBA00010617"/>
    </source>
</evidence>
<evidence type="ECO:0000256" key="6">
    <source>
        <dbReference type="ARBA" id="ARBA00023004"/>
    </source>
</evidence>
<evidence type="ECO:0000256" key="4">
    <source>
        <dbReference type="ARBA" id="ARBA00022723"/>
    </source>
</evidence>
<gene>
    <name evidence="8" type="ORF">B0T17DRAFT_545073</name>
</gene>
<dbReference type="InterPro" id="IPR050121">
    <property type="entry name" value="Cytochrome_P450_monoxygenase"/>
</dbReference>
<keyword evidence="4" id="KW-0479">Metal-binding</keyword>
<dbReference type="Proteomes" id="UP001174934">
    <property type="component" value="Unassembled WGS sequence"/>
</dbReference>
<keyword evidence="5" id="KW-0560">Oxidoreductase</keyword>
<accession>A0AA39TKI6</accession>
<dbReference type="PANTHER" id="PTHR24305:SF77">
    <property type="entry name" value="CYTOCHROME P450 MONOOXYGENASE"/>
    <property type="match status" value="1"/>
</dbReference>
<organism evidence="8 9">
    <name type="scientific">Bombardia bombarda</name>
    <dbReference type="NCBI Taxonomy" id="252184"/>
    <lineage>
        <taxon>Eukaryota</taxon>
        <taxon>Fungi</taxon>
        <taxon>Dikarya</taxon>
        <taxon>Ascomycota</taxon>
        <taxon>Pezizomycotina</taxon>
        <taxon>Sordariomycetes</taxon>
        <taxon>Sordariomycetidae</taxon>
        <taxon>Sordariales</taxon>
        <taxon>Lasiosphaeriaceae</taxon>
        <taxon>Bombardia</taxon>
    </lineage>
</organism>
<evidence type="ECO:0000313" key="8">
    <source>
        <dbReference type="EMBL" id="KAK0610609.1"/>
    </source>
</evidence>
<evidence type="ECO:0000313" key="9">
    <source>
        <dbReference type="Proteomes" id="UP001174934"/>
    </source>
</evidence>
<dbReference type="PANTHER" id="PTHR24305">
    <property type="entry name" value="CYTOCHROME P450"/>
    <property type="match status" value="1"/>
</dbReference>
<dbReference type="Pfam" id="PF00067">
    <property type="entry name" value="p450"/>
    <property type="match status" value="1"/>
</dbReference>
<evidence type="ECO:0000256" key="1">
    <source>
        <dbReference type="ARBA" id="ARBA00001971"/>
    </source>
</evidence>
<comment type="similarity">
    <text evidence="2">Belongs to the cytochrome P450 family.</text>
</comment>
<comment type="cofactor">
    <cofactor evidence="1">
        <name>heme</name>
        <dbReference type="ChEBI" id="CHEBI:30413"/>
    </cofactor>
</comment>
<comment type="caution">
    <text evidence="8">The sequence shown here is derived from an EMBL/GenBank/DDBJ whole genome shotgun (WGS) entry which is preliminary data.</text>
</comment>